<dbReference type="EMBL" id="BDIP01002350">
    <property type="protein sequence ID" value="GIQ86155.1"/>
    <property type="molecule type" value="Genomic_DNA"/>
</dbReference>
<keyword evidence="5" id="KW-1185">Reference proteome</keyword>
<sequence>MSQPANPRVPVTESGSGRERERCVSRKGVDARAKERIGWRDPPNTPTRECMVHPHISTKPGNSKTFVPALRAHSGFLPWKEVGQAKRVPRVSESDTPTVFRDRKQPIPFQGCSSARPPISVYTRERQALAARQVERDRVASDLAKARERARLHRVAQREREDEARRQEAERRIQERRLEKAMQHRLCSRRHHTVFRMTHL</sequence>
<reference evidence="3 5" key="2">
    <citation type="journal article" date="2018" name="PLoS ONE">
        <title>The draft genome of Kipferlia bialata reveals reductive genome evolution in fornicate parasites.</title>
        <authorList>
            <person name="Tanifuji G."/>
            <person name="Takabayashi S."/>
            <person name="Kume K."/>
            <person name="Takagi M."/>
            <person name="Nakayama T."/>
            <person name="Kamikawa R."/>
            <person name="Inagaki Y."/>
            <person name="Hashimoto T."/>
        </authorList>
    </citation>
    <scope>NUCLEOTIDE SEQUENCE [LARGE SCALE GENOMIC DNA]</scope>
    <source>
        <strain evidence="3">NY0173</strain>
    </source>
</reference>
<dbReference type="AlphaFoldDB" id="A0A9K3CY70"/>
<accession>A0A9K3CY70</accession>
<evidence type="ECO:0000313" key="5">
    <source>
        <dbReference type="Proteomes" id="UP000265618"/>
    </source>
</evidence>
<dbReference type="Proteomes" id="UP000265618">
    <property type="component" value="Unassembled WGS sequence"/>
</dbReference>
<reference evidence="3" key="1">
    <citation type="submission" date="2016-10" db="EMBL/GenBank/DDBJ databases">
        <authorList>
            <person name="Tanifuji G."/>
            <person name="Kume K."/>
            <person name="Nakayama T."/>
            <person name="Takabayashi S."/>
            <person name="Hashimoto T."/>
        </authorList>
    </citation>
    <scope>NUCLEOTIDE SEQUENCE</scope>
    <source>
        <strain evidence="3">NY0173</strain>
    </source>
</reference>
<feature type="compositionally biased region" description="Basic and acidic residues" evidence="2">
    <location>
        <begin position="16"/>
        <end position="39"/>
    </location>
</feature>
<evidence type="ECO:0000256" key="1">
    <source>
        <dbReference type="SAM" id="Coils"/>
    </source>
</evidence>
<comment type="caution">
    <text evidence="3">The sequence shown here is derived from an EMBL/GenBank/DDBJ whole genome shotgun (WGS) entry which is preliminary data.</text>
</comment>
<evidence type="ECO:0000256" key="2">
    <source>
        <dbReference type="SAM" id="MobiDB-lite"/>
    </source>
</evidence>
<name>A0A9K3CY70_9EUKA</name>
<evidence type="ECO:0000313" key="4">
    <source>
        <dbReference type="EMBL" id="GIQ86155.1"/>
    </source>
</evidence>
<feature type="region of interest" description="Disordered" evidence="2">
    <location>
        <begin position="1"/>
        <end position="45"/>
    </location>
</feature>
<keyword evidence="1" id="KW-0175">Coiled coil</keyword>
<proteinExistence type="predicted"/>
<dbReference type="EMBL" id="BDIP01001195">
    <property type="protein sequence ID" value="GIQ83824.1"/>
    <property type="molecule type" value="Genomic_DNA"/>
</dbReference>
<gene>
    <name evidence="3" type="ORF">KIPB_005209</name>
    <name evidence="4" type="ORF">KIPB_007954</name>
</gene>
<protein>
    <submittedName>
        <fullName evidence="3">Uncharacterized protein</fullName>
    </submittedName>
</protein>
<organism evidence="3 5">
    <name type="scientific">Kipferlia bialata</name>
    <dbReference type="NCBI Taxonomy" id="797122"/>
    <lineage>
        <taxon>Eukaryota</taxon>
        <taxon>Metamonada</taxon>
        <taxon>Carpediemonas-like organisms</taxon>
        <taxon>Kipferlia</taxon>
    </lineage>
</organism>
<feature type="region of interest" description="Disordered" evidence="2">
    <location>
        <begin position="88"/>
        <end position="112"/>
    </location>
</feature>
<feature type="coiled-coil region" evidence="1">
    <location>
        <begin position="152"/>
        <end position="184"/>
    </location>
</feature>
<evidence type="ECO:0000313" key="3">
    <source>
        <dbReference type="EMBL" id="GIQ83824.1"/>
    </source>
</evidence>